<organism evidence="1 2">
    <name type="scientific">Comamonas aquatica</name>
    <dbReference type="NCBI Taxonomy" id="225991"/>
    <lineage>
        <taxon>Bacteria</taxon>
        <taxon>Pseudomonadati</taxon>
        <taxon>Pseudomonadota</taxon>
        <taxon>Betaproteobacteria</taxon>
        <taxon>Burkholderiales</taxon>
        <taxon>Comamonadaceae</taxon>
        <taxon>Comamonas</taxon>
    </lineage>
</organism>
<dbReference type="Proteomes" id="UP001161294">
    <property type="component" value="Unassembled WGS sequence"/>
</dbReference>
<evidence type="ECO:0000313" key="2">
    <source>
        <dbReference type="Proteomes" id="UP001161294"/>
    </source>
</evidence>
<sequence>MIALEPRFECIPQELVRIDRWVTWAGKKLPYDVSLPNSLASATDPQTWGSFERAQTAYEEGGRLGVGFVLNGDGIVGVDLDGCVHGGQPDPKAWALLGDIGCQYIELSPSGNGLRGFGKAAPPVRCKGQINGIKVELYATQRYLTVTGHTLVNGPIAALDGFVAVSKALQSTEESRRVQRITEEDGCHLQYSSVDIPAYTIPTGKGQRNLCLFQLARHCKGKMPDASLDDLRKVVMQWHKQAIAVIGTEDFAVSWTDFVRGHEKVVHPAGAVLADLLQGVESDPVPCDVRHLGYAQREQHLLKICFRLAVHHGAEPFFLPCRIAGQLLGIDHTVAAKILKSFVIDKLLIEVEKGKGLKASRYRWQLPMA</sequence>
<accession>A0AA42W2F0</accession>
<protein>
    <recommendedName>
        <fullName evidence="3">DNA primase/polymerase bifunctional N-terminal domain-containing protein</fullName>
    </recommendedName>
</protein>
<evidence type="ECO:0000313" key="1">
    <source>
        <dbReference type="EMBL" id="MDH2006081.1"/>
    </source>
</evidence>
<dbReference type="EMBL" id="JAOCJW010000020">
    <property type="protein sequence ID" value="MDH2006081.1"/>
    <property type="molecule type" value="Genomic_DNA"/>
</dbReference>
<comment type="caution">
    <text evidence="1">The sequence shown here is derived from an EMBL/GenBank/DDBJ whole genome shotgun (WGS) entry which is preliminary data.</text>
</comment>
<dbReference type="AlphaFoldDB" id="A0AA42W2F0"/>
<reference evidence="1" key="1">
    <citation type="submission" date="2022-09" db="EMBL/GenBank/DDBJ databases">
        <title>Intensive care unit water sources are persistently colonized with multi-drug resistant bacteria and are the site of extensive horizontal gene transfer of antibiotic resistance genes.</title>
        <authorList>
            <person name="Diorio-Toth L."/>
        </authorList>
    </citation>
    <scope>NUCLEOTIDE SEQUENCE</scope>
    <source>
        <strain evidence="1">GD03686</strain>
    </source>
</reference>
<proteinExistence type="predicted"/>
<evidence type="ECO:0008006" key="3">
    <source>
        <dbReference type="Google" id="ProtNLM"/>
    </source>
</evidence>
<gene>
    <name evidence="1" type="ORF">N5J23_11070</name>
</gene>
<dbReference type="RefSeq" id="WP_274755187.1">
    <property type="nucleotide sequence ID" value="NZ_CAXONF010000004.1"/>
</dbReference>
<name>A0AA42W2F0_9BURK</name>